<reference evidence="1" key="1">
    <citation type="submission" date="2023-04" db="EMBL/GenBank/DDBJ databases">
        <title>Candida boidinii NBRC 1967.</title>
        <authorList>
            <person name="Ichikawa N."/>
            <person name="Sato H."/>
            <person name="Tonouchi N."/>
        </authorList>
    </citation>
    <scope>NUCLEOTIDE SEQUENCE</scope>
    <source>
        <strain evidence="1">NBRC 1967</strain>
    </source>
</reference>
<evidence type="ECO:0000313" key="1">
    <source>
        <dbReference type="EMBL" id="GME88433.1"/>
    </source>
</evidence>
<protein>
    <submittedName>
        <fullName evidence="1">Unnamed protein product</fullName>
    </submittedName>
</protein>
<dbReference type="EMBL" id="BSXV01000285">
    <property type="protein sequence ID" value="GME88433.1"/>
    <property type="molecule type" value="Genomic_DNA"/>
</dbReference>
<name>A0ACB5TH08_CANBO</name>
<comment type="caution">
    <text evidence="1">The sequence shown here is derived from an EMBL/GenBank/DDBJ whole genome shotgun (WGS) entry which is preliminary data.</text>
</comment>
<proteinExistence type="predicted"/>
<evidence type="ECO:0000313" key="2">
    <source>
        <dbReference type="Proteomes" id="UP001165101"/>
    </source>
</evidence>
<gene>
    <name evidence="1" type="ORF">Cboi01_000089900</name>
</gene>
<organism evidence="1 2">
    <name type="scientific">Candida boidinii</name>
    <name type="common">Yeast</name>
    <dbReference type="NCBI Taxonomy" id="5477"/>
    <lineage>
        <taxon>Eukaryota</taxon>
        <taxon>Fungi</taxon>
        <taxon>Dikarya</taxon>
        <taxon>Ascomycota</taxon>
        <taxon>Saccharomycotina</taxon>
        <taxon>Pichiomycetes</taxon>
        <taxon>Pichiales</taxon>
        <taxon>Pichiaceae</taxon>
        <taxon>Ogataea</taxon>
        <taxon>Ogataea/Candida clade</taxon>
    </lineage>
</organism>
<dbReference type="Proteomes" id="UP001165101">
    <property type="component" value="Unassembled WGS sequence"/>
</dbReference>
<sequence length="704" mass="75438">MPHPGFSNIPLGSDTGSSLQHGIQSRSVRQNSTSSNTSIDNSYPQPTHQGHRRKSVGNVFTSLMNTVRTSYSQNNMASSGIITSATYNAASASNTNGNIANSSSQTSLSSSANNSPSLTSTPANHLQQQPPLQQAKHSRQLSSTSRKSSISGSQQSQAAPKATLDPARARSSSSLDSNIHSNRPSSNANGSNSTNTQQSLTNQQNLQSFPDPFSNDHISTNLQMNRSGSQGVLRSSNPFATTTSTSTNYLSPNPLNGIHPSTTSNTEGSNNSNTSRSEERKQTIVALDDSINPDFINTEEGTSNDNNDNINTADIQTPRLSVSYGSSTNLLVNGASNNVTEAATPVPEDGIQLENSSATNTDGISQGNSTSATHGTLERGTTHSLSVDGNSAAGEDGSEELYTIRLTPFIDHSSTSPFIYFGPVIRKIKPGTSIPIGRYTEKSKSLSNPAQNANAAVVFKSKVVSRNHAELIVTKTGSWFIKDVKSSSGTFLNHIRLSAANMESPEYPLSDSDILQLGMDYRGGAEEIYRCVKVKVEINNSWCRRAAKFNKEAHERLKRLNLVTGNEEVSPCAICLSSIKPCQSVFVSSCSHSWHYKCIRPIIVKTYPQFLCPNCKAVCDMEEDIDDDTEDEEEEESNENKVNSFNEIINTTSPKDQERDGSSSSTDNANGATSSNGNTQAVIPEFGDLTLNNAKVSGGDGSTS</sequence>
<keyword evidence="2" id="KW-1185">Reference proteome</keyword>
<accession>A0ACB5TH08</accession>